<name>A0ABV8ZU62_9NEIS</name>
<dbReference type="RefSeq" id="WP_231464861.1">
    <property type="nucleotide sequence ID" value="NZ_JAJOHW010000152.1"/>
</dbReference>
<keyword evidence="3" id="KW-1185">Reference proteome</keyword>
<proteinExistence type="predicted"/>
<dbReference type="EMBL" id="JBHSEK010000004">
    <property type="protein sequence ID" value="MFC4489723.1"/>
    <property type="molecule type" value="Genomic_DNA"/>
</dbReference>
<organism evidence="2 3">
    <name type="scientific">Chromobacterium aquaticum</name>
    <dbReference type="NCBI Taxonomy" id="467180"/>
    <lineage>
        <taxon>Bacteria</taxon>
        <taxon>Pseudomonadati</taxon>
        <taxon>Pseudomonadota</taxon>
        <taxon>Betaproteobacteria</taxon>
        <taxon>Neisseriales</taxon>
        <taxon>Chromobacteriaceae</taxon>
        <taxon>Chromobacterium</taxon>
    </lineage>
</organism>
<evidence type="ECO:0000313" key="2">
    <source>
        <dbReference type="EMBL" id="MFC4489723.1"/>
    </source>
</evidence>
<evidence type="ECO:0000313" key="3">
    <source>
        <dbReference type="Proteomes" id="UP001595999"/>
    </source>
</evidence>
<protein>
    <submittedName>
        <fullName evidence="2">Uncharacterized protein</fullName>
    </submittedName>
</protein>
<keyword evidence="1" id="KW-1133">Transmembrane helix</keyword>
<keyword evidence="1" id="KW-0472">Membrane</keyword>
<feature type="transmembrane region" description="Helical" evidence="1">
    <location>
        <begin position="6"/>
        <end position="24"/>
    </location>
</feature>
<sequence>MDFVSFISGAITTTTLIGILALLTKTWIEKRIEFSIQHEYDKKLSRFENDLEVRRRAELVADLMAEWIKDTKELDYHRLNQLSFQAFLWLPPQLARDLSDTLAHELGSDDLRSIIHKVRKHLLGESDNLEAHQVIVFKKKPIHNPTFNPPLRSQDSVR</sequence>
<keyword evidence="1" id="KW-0812">Transmembrane</keyword>
<evidence type="ECO:0000256" key="1">
    <source>
        <dbReference type="SAM" id="Phobius"/>
    </source>
</evidence>
<accession>A0ABV8ZU62</accession>
<gene>
    <name evidence="2" type="ORF">ACFO0R_08810</name>
</gene>
<reference evidence="3" key="1">
    <citation type="journal article" date="2019" name="Int. J. Syst. Evol. Microbiol.">
        <title>The Global Catalogue of Microorganisms (GCM) 10K type strain sequencing project: providing services to taxonomists for standard genome sequencing and annotation.</title>
        <authorList>
            <consortium name="The Broad Institute Genomics Platform"/>
            <consortium name="The Broad Institute Genome Sequencing Center for Infectious Disease"/>
            <person name="Wu L."/>
            <person name="Ma J."/>
        </authorList>
    </citation>
    <scope>NUCLEOTIDE SEQUENCE [LARGE SCALE GENOMIC DNA]</scope>
    <source>
        <strain evidence="3">CGMCC 4.7608</strain>
    </source>
</reference>
<comment type="caution">
    <text evidence="2">The sequence shown here is derived from an EMBL/GenBank/DDBJ whole genome shotgun (WGS) entry which is preliminary data.</text>
</comment>
<dbReference type="Proteomes" id="UP001595999">
    <property type="component" value="Unassembled WGS sequence"/>
</dbReference>